<dbReference type="InterPro" id="IPR019826">
    <property type="entry name" value="Carboxylesterase_B_AS"/>
</dbReference>
<dbReference type="PANTHER" id="PTHR11559">
    <property type="entry name" value="CARBOXYLESTERASE"/>
    <property type="match status" value="1"/>
</dbReference>
<dbReference type="PROSITE" id="PS00122">
    <property type="entry name" value="CARBOXYLESTERASE_B_1"/>
    <property type="match status" value="1"/>
</dbReference>
<comment type="similarity">
    <text evidence="1 3">Belongs to the type-B carboxylesterase/lipase family.</text>
</comment>
<dbReference type="Gene3D" id="3.40.50.1820">
    <property type="entry name" value="alpha/beta hydrolase"/>
    <property type="match status" value="1"/>
</dbReference>
<keyword evidence="2 3" id="KW-0378">Hydrolase</keyword>
<dbReference type="EC" id="3.1.1.-" evidence="3"/>
<evidence type="ECO:0000313" key="6">
    <source>
        <dbReference type="Proteomes" id="UP001345691"/>
    </source>
</evidence>
<comment type="caution">
    <text evidence="5">The sequence shown here is derived from an EMBL/GenBank/DDBJ whole genome shotgun (WGS) entry which is preliminary data.</text>
</comment>
<dbReference type="InterPro" id="IPR002018">
    <property type="entry name" value="CarbesteraseB"/>
</dbReference>
<protein>
    <recommendedName>
        <fullName evidence="3">Carboxylic ester hydrolase</fullName>
        <ecNumber evidence="3">3.1.1.-</ecNumber>
    </recommendedName>
</protein>
<evidence type="ECO:0000313" key="5">
    <source>
        <dbReference type="EMBL" id="KAK5054972.1"/>
    </source>
</evidence>
<name>A0ABR0J393_9EURO</name>
<dbReference type="SUPFAM" id="SSF53474">
    <property type="entry name" value="alpha/beta-Hydrolases"/>
    <property type="match status" value="1"/>
</dbReference>
<proteinExistence type="inferred from homology"/>
<sequence>MGSITTSPRPSVKLRQGTVVGITQNEPGAKPVEAFLGIPYALPPTGELRFRPPVKVETSSKVVEASRYGPTAPGKPLLIAGPKLEYSEDCLTANVFRQVPERSDGGLLPVAIYVHGGAFNRGSASMHNTSSMMAWSEQPFIAVSFNYRIGSLGFLPSRLSTKEGALNLGLKDQILLFEWVQENIESFGGDKGDITLFGLSAGAHSIGHHLMRHTNENPGPFHRVVIESGAPTSRAVRAFDAEIHEKQFREFLGEVACPNDLDEEKVFPFLRSLPLSSIIDAQNAVFDRYNPSLRWAFQPVIDGEIIPRRPIDSWRSGNYYKVPIMTGFNGNEGSLYINKKMATDEQFRQFFQTLLPQLPVSDIGAIAQKLYPDPEKSGNSVFQETRKDSTIGPQYKRIEAAYGQYAYVAPVRQTANLASRAQSNPVYLYHWALPTTVIGGASHGDNMRYETHSAEVRSLSEVQGNISGMLHAYVTSFICNKGDPNAIAGRFADRPEWEPYMGKQENPRTMIFGKEVHELIGGENHGELAECVHDIWAMEQCHFWWDKVELTQQ</sequence>
<evidence type="ECO:0000256" key="1">
    <source>
        <dbReference type="ARBA" id="ARBA00005964"/>
    </source>
</evidence>
<keyword evidence="6" id="KW-1185">Reference proteome</keyword>
<dbReference type="InterPro" id="IPR050309">
    <property type="entry name" value="Type-B_Carboxylest/Lipase"/>
</dbReference>
<evidence type="ECO:0000256" key="3">
    <source>
        <dbReference type="RuleBase" id="RU361235"/>
    </source>
</evidence>
<organism evidence="5 6">
    <name type="scientific">Exophiala sideris</name>
    <dbReference type="NCBI Taxonomy" id="1016849"/>
    <lineage>
        <taxon>Eukaryota</taxon>
        <taxon>Fungi</taxon>
        <taxon>Dikarya</taxon>
        <taxon>Ascomycota</taxon>
        <taxon>Pezizomycotina</taxon>
        <taxon>Eurotiomycetes</taxon>
        <taxon>Chaetothyriomycetidae</taxon>
        <taxon>Chaetothyriales</taxon>
        <taxon>Herpotrichiellaceae</taxon>
        <taxon>Exophiala</taxon>
    </lineage>
</organism>
<dbReference type="Proteomes" id="UP001345691">
    <property type="component" value="Unassembled WGS sequence"/>
</dbReference>
<reference evidence="5 6" key="1">
    <citation type="submission" date="2023-08" db="EMBL/GenBank/DDBJ databases">
        <title>Black Yeasts Isolated from many extreme environments.</title>
        <authorList>
            <person name="Coleine C."/>
            <person name="Stajich J.E."/>
            <person name="Selbmann L."/>
        </authorList>
    </citation>
    <scope>NUCLEOTIDE SEQUENCE [LARGE SCALE GENOMIC DNA]</scope>
    <source>
        <strain evidence="5 6">CCFEE 6328</strain>
    </source>
</reference>
<evidence type="ECO:0000256" key="2">
    <source>
        <dbReference type="ARBA" id="ARBA00022801"/>
    </source>
</evidence>
<dbReference type="EMBL" id="JAVRRF010000021">
    <property type="protein sequence ID" value="KAK5054972.1"/>
    <property type="molecule type" value="Genomic_DNA"/>
</dbReference>
<accession>A0ABR0J393</accession>
<dbReference type="Pfam" id="PF00135">
    <property type="entry name" value="COesterase"/>
    <property type="match status" value="1"/>
</dbReference>
<gene>
    <name evidence="5" type="ORF">LTR69_008540</name>
</gene>
<feature type="domain" description="Carboxylesterase type B" evidence="4">
    <location>
        <begin position="10"/>
        <end position="515"/>
    </location>
</feature>
<dbReference type="InterPro" id="IPR029058">
    <property type="entry name" value="AB_hydrolase_fold"/>
</dbReference>
<evidence type="ECO:0000259" key="4">
    <source>
        <dbReference type="Pfam" id="PF00135"/>
    </source>
</evidence>